<comment type="caution">
    <text evidence="2">The sequence shown here is derived from an EMBL/GenBank/DDBJ whole genome shotgun (WGS) entry which is preliminary data.</text>
</comment>
<feature type="region of interest" description="Disordered" evidence="1">
    <location>
        <begin position="146"/>
        <end position="193"/>
    </location>
</feature>
<dbReference type="Proteomes" id="UP000887013">
    <property type="component" value="Unassembled WGS sequence"/>
</dbReference>
<organism evidence="2 3">
    <name type="scientific">Nephila pilipes</name>
    <name type="common">Giant wood spider</name>
    <name type="synonym">Nephila maculata</name>
    <dbReference type="NCBI Taxonomy" id="299642"/>
    <lineage>
        <taxon>Eukaryota</taxon>
        <taxon>Metazoa</taxon>
        <taxon>Ecdysozoa</taxon>
        <taxon>Arthropoda</taxon>
        <taxon>Chelicerata</taxon>
        <taxon>Arachnida</taxon>
        <taxon>Araneae</taxon>
        <taxon>Araneomorphae</taxon>
        <taxon>Entelegynae</taxon>
        <taxon>Araneoidea</taxon>
        <taxon>Nephilidae</taxon>
        <taxon>Nephila</taxon>
    </lineage>
</organism>
<protein>
    <submittedName>
        <fullName evidence="2">Uncharacterized protein</fullName>
    </submittedName>
</protein>
<dbReference type="AlphaFoldDB" id="A0A8X6QBE5"/>
<gene>
    <name evidence="2" type="ORF">NPIL_429671</name>
</gene>
<reference evidence="2" key="1">
    <citation type="submission" date="2020-08" db="EMBL/GenBank/DDBJ databases">
        <title>Multicomponent nature underlies the extraordinary mechanical properties of spider dragline silk.</title>
        <authorList>
            <person name="Kono N."/>
            <person name="Nakamura H."/>
            <person name="Mori M."/>
            <person name="Yoshida Y."/>
            <person name="Ohtoshi R."/>
            <person name="Malay A.D."/>
            <person name="Moran D.A.P."/>
            <person name="Tomita M."/>
            <person name="Numata K."/>
            <person name="Arakawa K."/>
        </authorList>
    </citation>
    <scope>NUCLEOTIDE SEQUENCE</scope>
</reference>
<evidence type="ECO:0000256" key="1">
    <source>
        <dbReference type="SAM" id="MobiDB-lite"/>
    </source>
</evidence>
<dbReference type="EMBL" id="BMAW01078203">
    <property type="protein sequence ID" value="GFU10036.1"/>
    <property type="molecule type" value="Genomic_DNA"/>
</dbReference>
<feature type="compositionally biased region" description="Basic and acidic residues" evidence="1">
    <location>
        <begin position="175"/>
        <end position="189"/>
    </location>
</feature>
<keyword evidence="3" id="KW-1185">Reference proteome</keyword>
<evidence type="ECO:0000313" key="3">
    <source>
        <dbReference type="Proteomes" id="UP000887013"/>
    </source>
</evidence>
<name>A0A8X6QBE5_NEPPI</name>
<accession>A0A8X6QBE5</accession>
<dbReference type="OrthoDB" id="6430234at2759"/>
<sequence length="215" mass="24551">MYIDDWIIGHDTREEALLISHHAMSIKKVAGMEMRKWISNDTTLMSQYLAQHYPVDRSHGSRKVRSGGIGRRVYTAERKSVFTLLHYLSFTLVFHQNHVRDGQDLGQYVATKKTVKYICMLQMYCSISKLEMTQFREMKAILLPKPSGETSTQTEDGIDEVKESHQKKSKAAEPTLKEEGKKKKKESAERTYVAAAATKAPILKELTKKGGKKKE</sequence>
<evidence type="ECO:0000313" key="2">
    <source>
        <dbReference type="EMBL" id="GFU10036.1"/>
    </source>
</evidence>
<proteinExistence type="predicted"/>